<evidence type="ECO:0000313" key="7">
    <source>
        <dbReference type="Proteomes" id="UP000249299"/>
    </source>
</evidence>
<dbReference type="InterPro" id="IPR003660">
    <property type="entry name" value="HAMP_dom"/>
</dbReference>
<evidence type="ECO:0000259" key="5">
    <source>
        <dbReference type="PROSITE" id="PS50885"/>
    </source>
</evidence>
<dbReference type="GO" id="GO:0006935">
    <property type="term" value="P:chemotaxis"/>
    <property type="evidence" value="ECO:0007669"/>
    <property type="project" value="InterPro"/>
</dbReference>
<dbReference type="Proteomes" id="UP000249299">
    <property type="component" value="Unassembled WGS sequence"/>
</dbReference>
<dbReference type="InterPro" id="IPR004089">
    <property type="entry name" value="MCPsignal_dom"/>
</dbReference>
<dbReference type="SMART" id="SM00283">
    <property type="entry name" value="MA"/>
    <property type="match status" value="1"/>
</dbReference>
<dbReference type="PANTHER" id="PTHR32089">
    <property type="entry name" value="METHYL-ACCEPTING CHEMOTAXIS PROTEIN MCPB"/>
    <property type="match status" value="1"/>
</dbReference>
<comment type="caution">
    <text evidence="6">The sequence shown here is derived from an EMBL/GenBank/DDBJ whole genome shotgun (WGS) entry which is preliminary data.</text>
</comment>
<dbReference type="Pfam" id="PF00672">
    <property type="entry name" value="HAMP"/>
    <property type="match status" value="1"/>
</dbReference>
<evidence type="ECO:0000313" key="6">
    <source>
        <dbReference type="EMBL" id="RAI29359.1"/>
    </source>
</evidence>
<dbReference type="Gene3D" id="1.10.287.950">
    <property type="entry name" value="Methyl-accepting chemotaxis protein"/>
    <property type="match status" value="1"/>
</dbReference>
<dbReference type="CDD" id="cd06225">
    <property type="entry name" value="HAMP"/>
    <property type="match status" value="1"/>
</dbReference>
<comment type="similarity">
    <text evidence="2">Belongs to the methyl-accepting chemotaxis (MCP) protein family.</text>
</comment>
<dbReference type="OrthoDB" id="5179380at2"/>
<accession>A0A327JS91</accession>
<evidence type="ECO:0000259" key="4">
    <source>
        <dbReference type="PROSITE" id="PS50111"/>
    </source>
</evidence>
<name>A0A327JS91_9HYPH</name>
<dbReference type="InterPro" id="IPR004090">
    <property type="entry name" value="Chemotax_Me-accpt_rcpt"/>
</dbReference>
<keyword evidence="1 3" id="KW-0807">Transducer</keyword>
<feature type="domain" description="Methyl-accepting transducer" evidence="4">
    <location>
        <begin position="122"/>
        <end position="358"/>
    </location>
</feature>
<dbReference type="GO" id="GO:0016020">
    <property type="term" value="C:membrane"/>
    <property type="evidence" value="ECO:0007669"/>
    <property type="project" value="InterPro"/>
</dbReference>
<dbReference type="EMBL" id="NPEV01000004">
    <property type="protein sequence ID" value="RAI29359.1"/>
    <property type="molecule type" value="Genomic_DNA"/>
</dbReference>
<reference evidence="6 7" key="1">
    <citation type="submission" date="2017-07" db="EMBL/GenBank/DDBJ databases">
        <title>Draft Genome Sequences of Select Purple Nonsulfur Bacteria.</title>
        <authorList>
            <person name="Lasarre B."/>
            <person name="Mckinlay J.B."/>
        </authorList>
    </citation>
    <scope>NUCLEOTIDE SEQUENCE [LARGE SCALE GENOMIC DNA]</scope>
    <source>
        <strain evidence="6 7">DSM 11290</strain>
    </source>
</reference>
<dbReference type="SUPFAM" id="SSF58104">
    <property type="entry name" value="Methyl-accepting chemotaxis protein (MCP) signaling domain"/>
    <property type="match status" value="1"/>
</dbReference>
<evidence type="ECO:0000256" key="2">
    <source>
        <dbReference type="ARBA" id="ARBA00029447"/>
    </source>
</evidence>
<dbReference type="GO" id="GO:0007165">
    <property type="term" value="P:signal transduction"/>
    <property type="evidence" value="ECO:0007669"/>
    <property type="project" value="UniProtKB-KW"/>
</dbReference>
<dbReference type="PROSITE" id="PS50111">
    <property type="entry name" value="CHEMOTAXIS_TRANSDUC_2"/>
    <property type="match status" value="1"/>
</dbReference>
<proteinExistence type="inferred from homology"/>
<dbReference type="PROSITE" id="PS50885">
    <property type="entry name" value="HAMP"/>
    <property type="match status" value="1"/>
</dbReference>
<dbReference type="PRINTS" id="PR00260">
    <property type="entry name" value="CHEMTRNSDUCR"/>
</dbReference>
<keyword evidence="7" id="KW-1185">Reference proteome</keyword>
<dbReference type="RefSeq" id="WP_111432894.1">
    <property type="nucleotide sequence ID" value="NZ_JACIGG010000007.1"/>
</dbReference>
<dbReference type="PANTHER" id="PTHR32089:SF112">
    <property type="entry name" value="LYSOZYME-LIKE PROTEIN-RELATED"/>
    <property type="match status" value="1"/>
</dbReference>
<gene>
    <name evidence="6" type="ORF">CH339_03490</name>
</gene>
<organism evidence="6 7">
    <name type="scientific">Rhodobium orientis</name>
    <dbReference type="NCBI Taxonomy" id="34017"/>
    <lineage>
        <taxon>Bacteria</taxon>
        <taxon>Pseudomonadati</taxon>
        <taxon>Pseudomonadota</taxon>
        <taxon>Alphaproteobacteria</taxon>
        <taxon>Hyphomicrobiales</taxon>
        <taxon>Rhodobiaceae</taxon>
        <taxon>Rhodobium</taxon>
    </lineage>
</organism>
<protein>
    <submittedName>
        <fullName evidence="6">Uncharacterized protein</fullName>
    </submittedName>
</protein>
<dbReference type="Pfam" id="PF00015">
    <property type="entry name" value="MCPsignal"/>
    <property type="match status" value="1"/>
</dbReference>
<feature type="domain" description="HAMP" evidence="5">
    <location>
        <begin position="6"/>
        <end position="53"/>
    </location>
</feature>
<sequence>MRKSSLRRATEVCKAVANGDFEARILNITEKGDMGELMHAINLLIDRTDAYLRESKACLDYVNKNQHFRLIAERGMVGAFAGAARSINTAMAGIKQRHDSFCDLAGKFETQLQGIVHSVSSAVDDLNGAASKVSESADSANRQSLTAAAGAEQASANMQNVAASTEQLTSSIGEINRQMVLSAEVANGAVSKSAAMDAEIRGLSGASQTIGEVVSLINDIAAQTNLLALNATIEAARAGEAGRGFAIVAQEVKALAGQTATATEEISVQVNSLQAATTQAVKANEEINSAINKVSETSTAVASAVEEQSAATGEISHNIAEAASGTRDVTTSITNVQEVAEVTAKAAEKVMTSARQLADQQKSLDELRGEMGEFLAVVTKVG</sequence>
<evidence type="ECO:0000256" key="3">
    <source>
        <dbReference type="PROSITE-ProRule" id="PRU00284"/>
    </source>
</evidence>
<dbReference type="AlphaFoldDB" id="A0A327JS91"/>
<evidence type="ECO:0000256" key="1">
    <source>
        <dbReference type="ARBA" id="ARBA00023224"/>
    </source>
</evidence>
<dbReference type="GO" id="GO:0004888">
    <property type="term" value="F:transmembrane signaling receptor activity"/>
    <property type="evidence" value="ECO:0007669"/>
    <property type="project" value="InterPro"/>
</dbReference>